<organism evidence="2 3">
    <name type="scientific">Christensenella tenuis</name>
    <dbReference type="NCBI Taxonomy" id="2763033"/>
    <lineage>
        <taxon>Bacteria</taxon>
        <taxon>Bacillati</taxon>
        <taxon>Bacillota</taxon>
        <taxon>Clostridia</taxon>
        <taxon>Christensenellales</taxon>
        <taxon>Christensenellaceae</taxon>
        <taxon>Christensenella</taxon>
    </lineage>
</organism>
<dbReference type="EMBL" id="JACOON010000006">
    <property type="protein sequence ID" value="MBC5648942.1"/>
    <property type="molecule type" value="Genomic_DNA"/>
</dbReference>
<proteinExistence type="predicted"/>
<dbReference type="Gene3D" id="3.60.15.10">
    <property type="entry name" value="Ribonuclease Z/Hydroxyacylglutathione hydrolase-like"/>
    <property type="match status" value="1"/>
</dbReference>
<dbReference type="CDD" id="cd06262">
    <property type="entry name" value="metallo-hydrolase-like_MBL-fold"/>
    <property type="match status" value="1"/>
</dbReference>
<comment type="caution">
    <text evidence="2">The sequence shown here is derived from an EMBL/GenBank/DDBJ whole genome shotgun (WGS) entry which is preliminary data.</text>
</comment>
<gene>
    <name evidence="2" type="ORF">H8S18_11390</name>
</gene>
<dbReference type="InterPro" id="IPR001279">
    <property type="entry name" value="Metallo-B-lactamas"/>
</dbReference>
<evidence type="ECO:0000313" key="3">
    <source>
        <dbReference type="Proteomes" id="UP000606889"/>
    </source>
</evidence>
<dbReference type="PANTHER" id="PTHR42951:SF17">
    <property type="entry name" value="METALLO-BETA-LACTAMASE DOMAIN-CONTAINING PROTEIN"/>
    <property type="match status" value="1"/>
</dbReference>
<reference evidence="2 3" key="1">
    <citation type="submission" date="2020-08" db="EMBL/GenBank/DDBJ databases">
        <title>Genome public.</title>
        <authorList>
            <person name="Liu C."/>
            <person name="Sun Q."/>
        </authorList>
    </citation>
    <scope>NUCLEOTIDE SEQUENCE [LARGE SCALE GENOMIC DNA]</scope>
    <source>
        <strain evidence="2 3">NSJ-35</strain>
    </source>
</reference>
<name>A0ABR7EGR6_9FIRM</name>
<sequence length="288" mass="31244">MYSITNVGGAPGGEAFLLVTGGKTALIDSGFSYSAGRMAANIKDVLQGRPLDYVLLTHSHYDHASGSAYMQDAWPGVKVAGSAYAKKILEKPSARAVMREMNDNAARLAGVDTYEDRTDRLHIDITVSDGDMIDLGPMKLQAIAAPGHTKCCTAFWCEEEKLLLSCETLGVDAGNGVVMPCYMVGYGLAMQSVEKLAALGAEKILTPHGSLLEGRTCAEFIKNAVYWNKEFMRRAAAGVRSGKGEAELACEFKELFYTPFMAELQPEKAFDLNLSYTVPMLMKEIRGN</sequence>
<dbReference type="InterPro" id="IPR036866">
    <property type="entry name" value="RibonucZ/Hydroxyglut_hydro"/>
</dbReference>
<dbReference type="RefSeq" id="WP_186858399.1">
    <property type="nucleotide sequence ID" value="NZ_JACOON010000006.1"/>
</dbReference>
<dbReference type="SMART" id="SM00849">
    <property type="entry name" value="Lactamase_B"/>
    <property type="match status" value="1"/>
</dbReference>
<feature type="domain" description="Metallo-beta-lactamase" evidence="1">
    <location>
        <begin position="12"/>
        <end position="208"/>
    </location>
</feature>
<dbReference type="PANTHER" id="PTHR42951">
    <property type="entry name" value="METALLO-BETA-LACTAMASE DOMAIN-CONTAINING"/>
    <property type="match status" value="1"/>
</dbReference>
<dbReference type="SUPFAM" id="SSF56281">
    <property type="entry name" value="Metallo-hydrolase/oxidoreductase"/>
    <property type="match status" value="1"/>
</dbReference>
<dbReference type="InterPro" id="IPR050855">
    <property type="entry name" value="NDM-1-like"/>
</dbReference>
<evidence type="ECO:0000259" key="1">
    <source>
        <dbReference type="SMART" id="SM00849"/>
    </source>
</evidence>
<accession>A0ABR7EGR6</accession>
<keyword evidence="3" id="KW-1185">Reference proteome</keyword>
<protein>
    <submittedName>
        <fullName evidence="2">MBL fold metallo-hydrolase</fullName>
    </submittedName>
</protein>
<dbReference type="Proteomes" id="UP000606889">
    <property type="component" value="Unassembled WGS sequence"/>
</dbReference>
<evidence type="ECO:0000313" key="2">
    <source>
        <dbReference type="EMBL" id="MBC5648942.1"/>
    </source>
</evidence>
<dbReference type="Pfam" id="PF00753">
    <property type="entry name" value="Lactamase_B"/>
    <property type="match status" value="1"/>
</dbReference>